<dbReference type="eggNOG" id="COG0251">
    <property type="taxonomic scope" value="Bacteria"/>
</dbReference>
<dbReference type="PANTHER" id="PTHR11803:SF58">
    <property type="entry name" value="PROTEIN HMF1-RELATED"/>
    <property type="match status" value="1"/>
</dbReference>
<protein>
    <submittedName>
        <fullName evidence="2">Endoribonuclease L-PSP</fullName>
    </submittedName>
</protein>
<dbReference type="EMBL" id="AOUO01000715">
    <property type="protein sequence ID" value="EOD59975.1"/>
    <property type="molecule type" value="Genomic_DNA"/>
</dbReference>
<dbReference type="PATRIC" id="fig|1292037.4.peg.7712"/>
<evidence type="ECO:0000313" key="3">
    <source>
        <dbReference type="Proteomes" id="UP000014139"/>
    </source>
</evidence>
<dbReference type="Gene3D" id="3.30.1330.40">
    <property type="entry name" value="RutC-like"/>
    <property type="match status" value="1"/>
</dbReference>
<dbReference type="Proteomes" id="UP000014139">
    <property type="component" value="Unassembled WGS sequence"/>
</dbReference>
<dbReference type="InterPro" id="IPR006175">
    <property type="entry name" value="YjgF/YER057c/UK114"/>
</dbReference>
<reference evidence="2 3" key="1">
    <citation type="submission" date="2013-02" db="EMBL/GenBank/DDBJ databases">
        <title>Draft genome sequence of Amycolatopsis vancoresmycina strain DSM 44592T.</title>
        <authorList>
            <person name="Kumar S."/>
            <person name="Kaur N."/>
            <person name="Kaur C."/>
            <person name="Raghava G.P.S."/>
            <person name="Mayilraj S."/>
        </authorList>
    </citation>
    <scope>NUCLEOTIDE SEQUENCE [LARGE SCALE GENOMIC DNA]</scope>
    <source>
        <strain evidence="2 3">DSM 44592</strain>
    </source>
</reference>
<dbReference type="SUPFAM" id="SSF55298">
    <property type="entry name" value="YjgF-like"/>
    <property type="match status" value="1"/>
</dbReference>
<dbReference type="Pfam" id="PF01042">
    <property type="entry name" value="Ribonuc_L-PSP"/>
    <property type="match status" value="1"/>
</dbReference>
<sequence>MALTRIAEPDGVFPSDGYHHVVLGTGRVIALAGQMPFAADGTFVGAGDPAAQARQVFENLRGCLAAAGAGFADVIRLNYYLTDIAHVPAVLAVRDEFIDPARLPASTVVQVVALYRPDLLMEVDALAIVPA</sequence>
<accession>R1H8M5</accession>
<dbReference type="OrthoDB" id="9815126at2"/>
<evidence type="ECO:0000313" key="2">
    <source>
        <dbReference type="EMBL" id="EOD59975.1"/>
    </source>
</evidence>
<gene>
    <name evidence="2" type="ORF">H480_41180</name>
</gene>
<evidence type="ECO:0000256" key="1">
    <source>
        <dbReference type="ARBA" id="ARBA00010552"/>
    </source>
</evidence>
<dbReference type="InterPro" id="IPR035959">
    <property type="entry name" value="RutC-like_sf"/>
</dbReference>
<dbReference type="PANTHER" id="PTHR11803">
    <property type="entry name" value="2-IMINOBUTANOATE/2-IMINOPROPANOATE DEAMINASE RIDA"/>
    <property type="match status" value="1"/>
</dbReference>
<name>R1H8M5_9PSEU</name>
<dbReference type="GO" id="GO:0019239">
    <property type="term" value="F:deaminase activity"/>
    <property type="evidence" value="ECO:0007669"/>
    <property type="project" value="TreeGrafter"/>
</dbReference>
<proteinExistence type="inferred from homology"/>
<dbReference type="CDD" id="cd00448">
    <property type="entry name" value="YjgF_YER057c_UK114_family"/>
    <property type="match status" value="1"/>
</dbReference>
<comment type="similarity">
    <text evidence="1">Belongs to the RutC family.</text>
</comment>
<keyword evidence="3" id="KW-1185">Reference proteome</keyword>
<dbReference type="AlphaFoldDB" id="R1H8M5"/>
<comment type="caution">
    <text evidence="2">The sequence shown here is derived from an EMBL/GenBank/DDBJ whole genome shotgun (WGS) entry which is preliminary data.</text>
</comment>
<dbReference type="RefSeq" id="WP_004561714.1">
    <property type="nucleotide sequence ID" value="NZ_AOUO01000715.1"/>
</dbReference>
<organism evidence="2 3">
    <name type="scientific">Amycolatopsis vancoresmycina DSM 44592</name>
    <dbReference type="NCBI Taxonomy" id="1292037"/>
    <lineage>
        <taxon>Bacteria</taxon>
        <taxon>Bacillati</taxon>
        <taxon>Actinomycetota</taxon>
        <taxon>Actinomycetes</taxon>
        <taxon>Pseudonocardiales</taxon>
        <taxon>Pseudonocardiaceae</taxon>
        <taxon>Amycolatopsis</taxon>
    </lineage>
</organism>
<dbReference type="GO" id="GO:0005829">
    <property type="term" value="C:cytosol"/>
    <property type="evidence" value="ECO:0007669"/>
    <property type="project" value="TreeGrafter"/>
</dbReference>